<organism evidence="5 6">
    <name type="scientific">Streptomyces lienomycini</name>
    <dbReference type="NCBI Taxonomy" id="284035"/>
    <lineage>
        <taxon>Bacteria</taxon>
        <taxon>Bacillati</taxon>
        <taxon>Actinomycetota</taxon>
        <taxon>Actinomycetes</taxon>
        <taxon>Kitasatosporales</taxon>
        <taxon>Streptomycetaceae</taxon>
        <taxon>Streptomyces</taxon>
    </lineage>
</organism>
<proteinExistence type="predicted"/>
<dbReference type="RefSeq" id="WP_271414023.1">
    <property type="nucleotide sequence ID" value="NZ_BAAATN010000007.1"/>
</dbReference>
<keyword evidence="6" id="KW-1185">Reference proteome</keyword>
<keyword evidence="4" id="KW-0670">Pyruvate</keyword>
<dbReference type="Pfam" id="PF02666">
    <property type="entry name" value="PS_Dcarbxylase"/>
    <property type="match status" value="1"/>
</dbReference>
<accession>A0ABV9X6D8</accession>
<dbReference type="PANTHER" id="PTHR10067">
    <property type="entry name" value="PHOSPHATIDYLSERINE DECARBOXYLASE"/>
    <property type="match status" value="1"/>
</dbReference>
<evidence type="ECO:0000256" key="1">
    <source>
        <dbReference type="ARBA" id="ARBA00022793"/>
    </source>
</evidence>
<dbReference type="PANTHER" id="PTHR10067:SF13">
    <property type="entry name" value="PHOSPHATIDYLSERINE DECARBOXYLASE"/>
    <property type="match status" value="1"/>
</dbReference>
<comment type="caution">
    <text evidence="5">The sequence shown here is derived from an EMBL/GenBank/DDBJ whole genome shotgun (WGS) entry which is preliminary data.</text>
</comment>
<protein>
    <submittedName>
        <fullName evidence="5">Phosphatidylserine decarboxylase</fullName>
    </submittedName>
</protein>
<evidence type="ECO:0000313" key="5">
    <source>
        <dbReference type="EMBL" id="MFC5019979.1"/>
    </source>
</evidence>
<evidence type="ECO:0000256" key="3">
    <source>
        <dbReference type="ARBA" id="ARBA00023239"/>
    </source>
</evidence>
<keyword evidence="3" id="KW-0456">Lyase</keyword>
<dbReference type="InterPro" id="IPR003817">
    <property type="entry name" value="PS_Dcarbxylase"/>
</dbReference>
<evidence type="ECO:0000313" key="6">
    <source>
        <dbReference type="Proteomes" id="UP001595855"/>
    </source>
</evidence>
<evidence type="ECO:0000256" key="2">
    <source>
        <dbReference type="ARBA" id="ARBA00023145"/>
    </source>
</evidence>
<dbReference type="Proteomes" id="UP001595855">
    <property type="component" value="Unassembled WGS sequence"/>
</dbReference>
<gene>
    <name evidence="5" type="ORF">ACFPRC_34595</name>
</gene>
<sequence length="399" mass="44602">MQGPDQIVHDLRATIERDDRGLGALIEKSLVKARERAEADLNADLFGALDWPRTLPEYYEYLKRFIRWVPRQSAAAAWKVSAPEQRYAREVSDRLAHFYWLIDQKVDDGRTAIAENSEPFRGWLTAFARQWGDFLDTAESFSQEILDTFVRDAPEYHVHESLVGGRPNMPSGWLTFNQFFARELNPGLRPVCDPTDNKVVTSPADCVFQHAYGIDQSSNIPRTTVKESHHYGNIRQLIEGSQYADSFADGTFVHYMLPPSAYHRYHVPVSGLVKESYVISGKVYMQVDLENHELVSKDSARSGYEFSQTRGVLTLDTSGSDHGDLGVVAVVAVGMAHVASVNLTTVVGTHVTKGEEFGYFQFGGSDIIVLFQAGVTPEVSTDEGFRLVGSVIARCDRTV</sequence>
<name>A0ABV9X6D8_9ACTN</name>
<evidence type="ECO:0000256" key="4">
    <source>
        <dbReference type="ARBA" id="ARBA00023317"/>
    </source>
</evidence>
<keyword evidence="1" id="KW-0210">Decarboxylase</keyword>
<reference evidence="6" key="1">
    <citation type="journal article" date="2019" name="Int. J. Syst. Evol. Microbiol.">
        <title>The Global Catalogue of Microorganisms (GCM) 10K type strain sequencing project: providing services to taxonomists for standard genome sequencing and annotation.</title>
        <authorList>
            <consortium name="The Broad Institute Genomics Platform"/>
            <consortium name="The Broad Institute Genome Sequencing Center for Infectious Disease"/>
            <person name="Wu L."/>
            <person name="Ma J."/>
        </authorList>
    </citation>
    <scope>NUCLEOTIDE SEQUENCE [LARGE SCALE GENOMIC DNA]</scope>
    <source>
        <strain evidence="6">CGMCC 4.1542</strain>
    </source>
</reference>
<dbReference type="EMBL" id="JBHSJO010000001">
    <property type="protein sequence ID" value="MFC5019979.1"/>
    <property type="molecule type" value="Genomic_DNA"/>
</dbReference>
<keyword evidence="2" id="KW-0865">Zymogen</keyword>